<reference evidence="2" key="1">
    <citation type="submission" date="2017-07" db="EMBL/GenBank/DDBJ databases">
        <title>Taro Niue Genome Assembly and Annotation.</title>
        <authorList>
            <person name="Atibalentja N."/>
            <person name="Keating K."/>
            <person name="Fields C.J."/>
        </authorList>
    </citation>
    <scope>NUCLEOTIDE SEQUENCE</scope>
    <source>
        <strain evidence="2">Niue_2</strain>
        <tissue evidence="2">Leaf</tissue>
    </source>
</reference>
<protein>
    <submittedName>
        <fullName evidence="2">Uncharacterized protein</fullName>
    </submittedName>
</protein>
<dbReference type="EMBL" id="NMUH01007953">
    <property type="protein sequence ID" value="MQM18076.1"/>
    <property type="molecule type" value="Genomic_DNA"/>
</dbReference>
<feature type="region of interest" description="Disordered" evidence="1">
    <location>
        <begin position="279"/>
        <end position="307"/>
    </location>
</feature>
<accession>A0A843XFH7</accession>
<proteinExistence type="predicted"/>
<evidence type="ECO:0000313" key="2">
    <source>
        <dbReference type="EMBL" id="MQM18076.1"/>
    </source>
</evidence>
<evidence type="ECO:0000256" key="1">
    <source>
        <dbReference type="SAM" id="MobiDB-lite"/>
    </source>
</evidence>
<gene>
    <name evidence="2" type="ORF">Taro_051062</name>
</gene>
<dbReference type="Proteomes" id="UP000652761">
    <property type="component" value="Unassembled WGS sequence"/>
</dbReference>
<feature type="region of interest" description="Disordered" evidence="1">
    <location>
        <begin position="128"/>
        <end position="165"/>
    </location>
</feature>
<comment type="caution">
    <text evidence="2">The sequence shown here is derived from an EMBL/GenBank/DDBJ whole genome shotgun (WGS) entry which is preliminary data.</text>
</comment>
<name>A0A843XFH7_COLES</name>
<dbReference type="PANTHER" id="PTHR34285">
    <property type="entry name" value="OS08G0510800 PROTEIN"/>
    <property type="match status" value="1"/>
</dbReference>
<feature type="compositionally biased region" description="Low complexity" evidence="1">
    <location>
        <begin position="284"/>
        <end position="300"/>
    </location>
</feature>
<dbReference type="AlphaFoldDB" id="A0A843XFH7"/>
<evidence type="ECO:0000313" key="3">
    <source>
        <dbReference type="Proteomes" id="UP000652761"/>
    </source>
</evidence>
<dbReference type="PANTHER" id="PTHR34285:SF6">
    <property type="entry name" value="TRANSMEMBRANE PROTEIN"/>
    <property type="match status" value="1"/>
</dbReference>
<keyword evidence="3" id="KW-1185">Reference proteome</keyword>
<dbReference type="OrthoDB" id="693868at2759"/>
<organism evidence="2 3">
    <name type="scientific">Colocasia esculenta</name>
    <name type="common">Wild taro</name>
    <name type="synonym">Arum esculentum</name>
    <dbReference type="NCBI Taxonomy" id="4460"/>
    <lineage>
        <taxon>Eukaryota</taxon>
        <taxon>Viridiplantae</taxon>
        <taxon>Streptophyta</taxon>
        <taxon>Embryophyta</taxon>
        <taxon>Tracheophyta</taxon>
        <taxon>Spermatophyta</taxon>
        <taxon>Magnoliopsida</taxon>
        <taxon>Liliopsida</taxon>
        <taxon>Araceae</taxon>
        <taxon>Aroideae</taxon>
        <taxon>Colocasieae</taxon>
        <taxon>Colocasia</taxon>
    </lineage>
</organism>
<sequence length="307" mass="32070">MKASAKLRREDPAAPALLRAKIPVAVLSLPFIAAASAGGRRDLSFQLRTAFSAGPSLHLSYHPFRQGHPFSLSLRSGFGLWGSPRRSPLLLSAHLSSGAAGAALSFSIRVSYSLGDFSFKPIAVSGRPDPNPAASKENGGGVDGPLQWSGEAAARGEAAEERTHGTAVTVRTTLPVVRRAAVRLRWAVRLPRAAEGGGGGGGSGAAVGTGMPFLAVDKISIVSLEEEGGHGGAEEKAAVTTAVWEGDKDEEALKGMLFWMSREAEEMKREQGVIKESLEELRRASPASARRGGAAAPGSRRQPHKGV</sequence>